<name>A0ABQ3V0I2_9CHLR</name>
<evidence type="ECO:0000313" key="3">
    <source>
        <dbReference type="Proteomes" id="UP000654345"/>
    </source>
</evidence>
<comment type="caution">
    <text evidence="2">The sequence shown here is derived from an EMBL/GenBank/DDBJ whole genome shotgun (WGS) entry which is preliminary data.</text>
</comment>
<dbReference type="InterPro" id="IPR002559">
    <property type="entry name" value="Transposase_11"/>
</dbReference>
<dbReference type="PANTHER" id="PTHR30007">
    <property type="entry name" value="PHP DOMAIN PROTEIN"/>
    <property type="match status" value="1"/>
</dbReference>
<feature type="domain" description="Transposase IS4-like" evidence="1">
    <location>
        <begin position="10"/>
        <end position="146"/>
    </location>
</feature>
<evidence type="ECO:0000313" key="2">
    <source>
        <dbReference type="EMBL" id="GHO58307.1"/>
    </source>
</evidence>
<dbReference type="NCBIfam" id="NF033580">
    <property type="entry name" value="transpos_IS5_3"/>
    <property type="match status" value="1"/>
</dbReference>
<gene>
    <name evidence="2" type="ORF">KSB_67820</name>
</gene>
<organism evidence="2 3">
    <name type="scientific">Ktedonobacter robiniae</name>
    <dbReference type="NCBI Taxonomy" id="2778365"/>
    <lineage>
        <taxon>Bacteria</taxon>
        <taxon>Bacillati</taxon>
        <taxon>Chloroflexota</taxon>
        <taxon>Ktedonobacteria</taxon>
        <taxon>Ktedonobacterales</taxon>
        <taxon>Ktedonobacteraceae</taxon>
        <taxon>Ktedonobacter</taxon>
    </lineage>
</organism>
<protein>
    <recommendedName>
        <fullName evidence="1">Transposase IS4-like domain-containing protein</fullName>
    </recommendedName>
</protein>
<proteinExistence type="predicted"/>
<evidence type="ECO:0000259" key="1">
    <source>
        <dbReference type="Pfam" id="PF01609"/>
    </source>
</evidence>
<accession>A0ABQ3V0I2</accession>
<reference evidence="2 3" key="1">
    <citation type="journal article" date="2021" name="Int. J. Syst. Evol. Microbiol.">
        <title>Reticulibacter mediterranei gen. nov., sp. nov., within the new family Reticulibacteraceae fam. nov., and Ktedonospora formicarum gen. nov., sp. nov., Ktedonobacter robiniae sp. nov., Dictyobacter formicarum sp. nov. and Dictyobacter arantiisoli sp. nov., belonging to the class Ktedonobacteria.</title>
        <authorList>
            <person name="Yabe S."/>
            <person name="Zheng Y."/>
            <person name="Wang C.M."/>
            <person name="Sakai Y."/>
            <person name="Abe K."/>
            <person name="Yokota A."/>
            <person name="Donadio S."/>
            <person name="Cavaletti L."/>
            <person name="Monciardini P."/>
        </authorList>
    </citation>
    <scope>NUCLEOTIDE SEQUENCE [LARGE SCALE GENOMIC DNA]</scope>
    <source>
        <strain evidence="2 3">SOSP1-30</strain>
    </source>
</reference>
<keyword evidence="3" id="KW-1185">Reference proteome</keyword>
<sequence length="165" mass="18870">MKTVEESSGICGYDAHKHIKGRKRHLLVDTLGIPISIYVTPADTHDTKGARGLLAGLKFFVPRLKKIWADAAYRGQELAEWCQATGEWELEVVERPPGTRGFSVVPKRWVVERTLSWISRNRRMSKDYERKVQTSETLIQVTMIRLLLARLGRKNEPAPKHPIRA</sequence>
<dbReference type="Pfam" id="PF01609">
    <property type="entry name" value="DDE_Tnp_1"/>
    <property type="match status" value="1"/>
</dbReference>
<dbReference type="PANTHER" id="PTHR30007:SF0">
    <property type="entry name" value="TRANSPOSASE"/>
    <property type="match status" value="1"/>
</dbReference>
<dbReference type="Proteomes" id="UP000654345">
    <property type="component" value="Unassembled WGS sequence"/>
</dbReference>
<dbReference type="EMBL" id="BNJG01000003">
    <property type="protein sequence ID" value="GHO58307.1"/>
    <property type="molecule type" value="Genomic_DNA"/>
</dbReference>